<accession>A0A7R8YRA6</accession>
<organism evidence="1 2">
    <name type="scientific">Hermetia illucens</name>
    <name type="common">Black soldier fly</name>
    <dbReference type="NCBI Taxonomy" id="343691"/>
    <lineage>
        <taxon>Eukaryota</taxon>
        <taxon>Metazoa</taxon>
        <taxon>Ecdysozoa</taxon>
        <taxon>Arthropoda</taxon>
        <taxon>Hexapoda</taxon>
        <taxon>Insecta</taxon>
        <taxon>Pterygota</taxon>
        <taxon>Neoptera</taxon>
        <taxon>Endopterygota</taxon>
        <taxon>Diptera</taxon>
        <taxon>Brachycera</taxon>
        <taxon>Stratiomyomorpha</taxon>
        <taxon>Stratiomyidae</taxon>
        <taxon>Hermetiinae</taxon>
        <taxon>Hermetia</taxon>
    </lineage>
</organism>
<sequence length="51" mass="5929">HSTSRNWNCKDYAVARTFTSRRTHPKNQEERSLILQTSVFSSGTVNIIPRH</sequence>
<gene>
    <name evidence="1" type="ORF">HERILL_LOCUS4415</name>
</gene>
<feature type="non-terminal residue" evidence="1">
    <location>
        <position position="1"/>
    </location>
</feature>
<evidence type="ECO:0000313" key="2">
    <source>
        <dbReference type="Proteomes" id="UP000594454"/>
    </source>
</evidence>
<evidence type="ECO:0000313" key="1">
    <source>
        <dbReference type="EMBL" id="CAD7081300.1"/>
    </source>
</evidence>
<dbReference type="Proteomes" id="UP000594454">
    <property type="component" value="Chromosome 2"/>
</dbReference>
<dbReference type="AlphaFoldDB" id="A0A7R8YRA6"/>
<dbReference type="EMBL" id="LR899010">
    <property type="protein sequence ID" value="CAD7081300.1"/>
    <property type="molecule type" value="Genomic_DNA"/>
</dbReference>
<proteinExistence type="predicted"/>
<keyword evidence="2" id="KW-1185">Reference proteome</keyword>
<name>A0A7R8YRA6_HERIL</name>
<reference evidence="1 2" key="1">
    <citation type="submission" date="2020-11" db="EMBL/GenBank/DDBJ databases">
        <authorList>
            <person name="Wallbank WR R."/>
            <person name="Pardo Diaz C."/>
            <person name="Kozak K."/>
            <person name="Martin S."/>
            <person name="Jiggins C."/>
            <person name="Moest M."/>
            <person name="Warren A I."/>
            <person name="Generalovic N T."/>
            <person name="Byers J.R.P. K."/>
            <person name="Montejo-Kovacevich G."/>
            <person name="Yen C E."/>
        </authorList>
    </citation>
    <scope>NUCLEOTIDE SEQUENCE [LARGE SCALE GENOMIC DNA]</scope>
</reference>
<dbReference type="InParanoid" id="A0A7R8YRA6"/>
<protein>
    <submittedName>
        <fullName evidence="1">Uncharacterized protein</fullName>
    </submittedName>
</protein>